<evidence type="ECO:0000313" key="1">
    <source>
        <dbReference type="EMBL" id="OMO89108.1"/>
    </source>
</evidence>
<dbReference type="EMBL" id="AWWV01008826">
    <property type="protein sequence ID" value="OMO89108.1"/>
    <property type="molecule type" value="Genomic_DNA"/>
</dbReference>
<comment type="caution">
    <text evidence="1">The sequence shown here is derived from an EMBL/GenBank/DDBJ whole genome shotgun (WGS) entry which is preliminary data.</text>
</comment>
<proteinExistence type="predicted"/>
<sequence length="49" mass="5448">MAYQIHSLMRAVGLRGQLTLIEKRKPVDSASFSRVFWGVAGSKIRSVSI</sequence>
<protein>
    <submittedName>
        <fullName evidence="1">Uncharacterized protein</fullName>
    </submittedName>
</protein>
<evidence type="ECO:0000313" key="2">
    <source>
        <dbReference type="Proteomes" id="UP000188268"/>
    </source>
</evidence>
<organism evidence="1 2">
    <name type="scientific">Corchorus capsularis</name>
    <name type="common">Jute</name>
    <dbReference type="NCBI Taxonomy" id="210143"/>
    <lineage>
        <taxon>Eukaryota</taxon>
        <taxon>Viridiplantae</taxon>
        <taxon>Streptophyta</taxon>
        <taxon>Embryophyta</taxon>
        <taxon>Tracheophyta</taxon>
        <taxon>Spermatophyta</taxon>
        <taxon>Magnoliopsida</taxon>
        <taxon>eudicotyledons</taxon>
        <taxon>Gunneridae</taxon>
        <taxon>Pentapetalae</taxon>
        <taxon>rosids</taxon>
        <taxon>malvids</taxon>
        <taxon>Malvales</taxon>
        <taxon>Malvaceae</taxon>
        <taxon>Grewioideae</taxon>
        <taxon>Apeibeae</taxon>
        <taxon>Corchorus</taxon>
    </lineage>
</organism>
<gene>
    <name evidence="1" type="ORF">CCACVL1_08021</name>
</gene>
<dbReference type="AlphaFoldDB" id="A0A1R3J2Q7"/>
<accession>A0A1R3J2Q7</accession>
<keyword evidence="2" id="KW-1185">Reference proteome</keyword>
<name>A0A1R3J2Q7_COCAP</name>
<reference evidence="1 2" key="1">
    <citation type="submission" date="2013-09" db="EMBL/GenBank/DDBJ databases">
        <title>Corchorus capsularis genome sequencing.</title>
        <authorList>
            <person name="Alam M."/>
            <person name="Haque M.S."/>
            <person name="Islam M.S."/>
            <person name="Emdad E.M."/>
            <person name="Islam M.M."/>
            <person name="Ahmed B."/>
            <person name="Halim A."/>
            <person name="Hossen Q.M.M."/>
            <person name="Hossain M.Z."/>
            <person name="Ahmed R."/>
            <person name="Khan M.M."/>
            <person name="Islam R."/>
            <person name="Rashid M.M."/>
            <person name="Khan S.A."/>
            <person name="Rahman M.S."/>
            <person name="Alam M."/>
        </authorList>
    </citation>
    <scope>NUCLEOTIDE SEQUENCE [LARGE SCALE GENOMIC DNA]</scope>
    <source>
        <strain evidence="2">cv. CVL-1</strain>
        <tissue evidence="1">Whole seedling</tissue>
    </source>
</reference>
<dbReference type="Proteomes" id="UP000188268">
    <property type="component" value="Unassembled WGS sequence"/>
</dbReference>
<dbReference type="Gramene" id="OMO89108">
    <property type="protein sequence ID" value="OMO89108"/>
    <property type="gene ID" value="CCACVL1_08021"/>
</dbReference>